<dbReference type="NCBIfam" id="TIGR01484">
    <property type="entry name" value="HAD-SF-IIB"/>
    <property type="match status" value="1"/>
</dbReference>
<comment type="catalytic activity">
    <reaction evidence="4">
        <text>alpha,alpha-trehalose 6-phosphate + H2O = alpha,alpha-trehalose + phosphate</text>
        <dbReference type="Rhea" id="RHEA:23420"/>
        <dbReference type="ChEBI" id="CHEBI:15377"/>
        <dbReference type="ChEBI" id="CHEBI:16551"/>
        <dbReference type="ChEBI" id="CHEBI:43474"/>
        <dbReference type="ChEBI" id="CHEBI:58429"/>
        <dbReference type="EC" id="3.1.3.12"/>
    </reaction>
</comment>
<comment type="function">
    <text evidence="4">Removes the phosphate from trehalose 6-phosphate to produce free trehalose.</text>
</comment>
<dbReference type="EC" id="3.1.3.12" evidence="4"/>
<dbReference type="UniPathway" id="UPA00299"/>
<dbReference type="CDD" id="cd01627">
    <property type="entry name" value="HAD_TPP"/>
    <property type="match status" value="1"/>
</dbReference>
<dbReference type="SUPFAM" id="SSF56784">
    <property type="entry name" value="HAD-like"/>
    <property type="match status" value="1"/>
</dbReference>
<organism evidence="5 6">
    <name type="scientific">Stenotrophomonas daejeonensis</name>
    <dbReference type="NCBI Taxonomy" id="659018"/>
    <lineage>
        <taxon>Bacteria</taxon>
        <taxon>Pseudomonadati</taxon>
        <taxon>Pseudomonadota</taxon>
        <taxon>Gammaproteobacteria</taxon>
        <taxon>Lysobacterales</taxon>
        <taxon>Lysobacteraceae</taxon>
        <taxon>Stenotrophomonas</taxon>
    </lineage>
</organism>
<keyword evidence="4" id="KW-0460">Magnesium</keyword>
<name>A0A0R0EBL5_9GAMM</name>
<dbReference type="InterPro" id="IPR003337">
    <property type="entry name" value="Trehalose_PPase"/>
</dbReference>
<comment type="caution">
    <text evidence="5">The sequence shown here is derived from an EMBL/GenBank/DDBJ whole genome shotgun (WGS) entry which is preliminary data.</text>
</comment>
<evidence type="ECO:0000256" key="3">
    <source>
        <dbReference type="ARBA" id="ARBA00022801"/>
    </source>
</evidence>
<dbReference type="Pfam" id="PF02358">
    <property type="entry name" value="Trehalose_PPase"/>
    <property type="match status" value="1"/>
</dbReference>
<dbReference type="InterPro" id="IPR044651">
    <property type="entry name" value="OTSB-like"/>
</dbReference>
<evidence type="ECO:0000313" key="6">
    <source>
        <dbReference type="Proteomes" id="UP000050940"/>
    </source>
</evidence>
<accession>A0A0R0EBL5</accession>
<dbReference type="OrthoDB" id="9814913at2"/>
<dbReference type="STRING" id="659018.ABB34_00940"/>
<keyword evidence="6" id="KW-1185">Reference proteome</keyword>
<dbReference type="Gene3D" id="3.40.50.1000">
    <property type="entry name" value="HAD superfamily/HAD-like"/>
    <property type="match status" value="1"/>
</dbReference>
<comment type="similarity">
    <text evidence="2 4">Belongs to the trehalose phosphatase family.</text>
</comment>
<dbReference type="PANTHER" id="PTHR43768:SF3">
    <property type="entry name" value="TREHALOSE 6-PHOSPHATE PHOSPHATASE"/>
    <property type="match status" value="1"/>
</dbReference>
<proteinExistence type="inferred from homology"/>
<dbReference type="GO" id="GO:0005992">
    <property type="term" value="P:trehalose biosynthetic process"/>
    <property type="evidence" value="ECO:0007669"/>
    <property type="project" value="UniProtKB-UniPathway"/>
</dbReference>
<dbReference type="RefSeq" id="WP_057639362.1">
    <property type="nucleotide sequence ID" value="NZ_LDJP01000006.1"/>
</dbReference>
<comment type="cofactor">
    <cofactor evidence="4">
        <name>Mg(2+)</name>
        <dbReference type="ChEBI" id="CHEBI:18420"/>
    </cofactor>
</comment>
<dbReference type="GO" id="GO:0004805">
    <property type="term" value="F:trehalose-phosphatase activity"/>
    <property type="evidence" value="ECO:0007669"/>
    <property type="project" value="UniProtKB-EC"/>
</dbReference>
<gene>
    <name evidence="5" type="ORF">ABB34_00940</name>
</gene>
<reference evidence="5 6" key="1">
    <citation type="submission" date="2015-05" db="EMBL/GenBank/DDBJ databases">
        <title>Genome sequencing and analysis of members of genus Stenotrophomonas.</title>
        <authorList>
            <person name="Patil P.P."/>
            <person name="Midha S."/>
            <person name="Patil P.B."/>
        </authorList>
    </citation>
    <scope>NUCLEOTIDE SEQUENCE [LARGE SCALE GENOMIC DNA]</scope>
    <source>
        <strain evidence="5 6">JCM 16244</strain>
    </source>
</reference>
<dbReference type="InterPro" id="IPR023214">
    <property type="entry name" value="HAD_sf"/>
</dbReference>
<comment type="pathway">
    <text evidence="1 4">Glycan biosynthesis; trehalose biosynthesis.</text>
</comment>
<dbReference type="NCBIfam" id="TIGR00685">
    <property type="entry name" value="T6PP"/>
    <property type="match status" value="1"/>
</dbReference>
<dbReference type="PANTHER" id="PTHR43768">
    <property type="entry name" value="TREHALOSE 6-PHOSPHATE PHOSPHATASE"/>
    <property type="match status" value="1"/>
</dbReference>
<protein>
    <recommendedName>
        <fullName evidence="4">Trehalose 6-phosphate phosphatase</fullName>
        <ecNumber evidence="4">3.1.3.12</ecNumber>
    </recommendedName>
</protein>
<dbReference type="InterPro" id="IPR036412">
    <property type="entry name" value="HAD-like_sf"/>
</dbReference>
<dbReference type="InterPro" id="IPR006379">
    <property type="entry name" value="HAD-SF_hydro_IIB"/>
</dbReference>
<keyword evidence="3 4" id="KW-0378">Hydrolase</keyword>
<sequence>MSEEPRRPPPPALADNDALFLDVDGTLVAFADHPERVMLADGLPDLLARLSQRLGGALALVSGRPLVQVDRLFAPLRLPAAGLHGAQLRTTGGDVIEAETTAPWLHELHLRAMHFAHAHPGVLVEAKGAALALHWRKAPAAAAAVAAFAHAQLPLLPGVRLQPGNHVVELVAAGHDKGTAVAALMREAPFAGRRPCFIGDDLTDEDGFTAAARLGGYGVLVGTRAGSHARHALPDVAAVHGWLRAGTR</sequence>
<dbReference type="Proteomes" id="UP000050940">
    <property type="component" value="Unassembled WGS sequence"/>
</dbReference>
<evidence type="ECO:0000256" key="2">
    <source>
        <dbReference type="ARBA" id="ARBA00008770"/>
    </source>
</evidence>
<dbReference type="EMBL" id="LDJP01000006">
    <property type="protein sequence ID" value="KRG88263.1"/>
    <property type="molecule type" value="Genomic_DNA"/>
</dbReference>
<dbReference type="PATRIC" id="fig|659018.3.peg.2188"/>
<dbReference type="AlphaFoldDB" id="A0A0R0EBL5"/>
<dbReference type="Gene3D" id="3.30.70.1020">
    <property type="entry name" value="Trehalose-6-phosphate phosphatase related protein, domain 2"/>
    <property type="match status" value="1"/>
</dbReference>
<keyword evidence="4" id="KW-0479">Metal-binding</keyword>
<dbReference type="PROSITE" id="PS01228">
    <property type="entry name" value="COF_1"/>
    <property type="match status" value="1"/>
</dbReference>
<dbReference type="GO" id="GO:0000287">
    <property type="term" value="F:magnesium ion binding"/>
    <property type="evidence" value="ECO:0007669"/>
    <property type="project" value="UniProtKB-ARBA"/>
</dbReference>
<evidence type="ECO:0000256" key="1">
    <source>
        <dbReference type="ARBA" id="ARBA00005199"/>
    </source>
</evidence>
<evidence type="ECO:0000313" key="5">
    <source>
        <dbReference type="EMBL" id="KRG88263.1"/>
    </source>
</evidence>
<evidence type="ECO:0000256" key="4">
    <source>
        <dbReference type="RuleBase" id="RU361117"/>
    </source>
</evidence>